<sequence>MRGSGQQVTQCDDSDAEADAAQHSPEVFRSVATAASIRSNLSFFSKAPYFVAANSCSRTGFAFRKFSRASRLSARQPAAKSTREVDEAGILWGVVFSDSVAQDPVADSPAVDQLMCL</sequence>
<evidence type="ECO:0000256" key="1">
    <source>
        <dbReference type="SAM" id="MobiDB-lite"/>
    </source>
</evidence>
<evidence type="ECO:0000313" key="2">
    <source>
        <dbReference type="EMBL" id="KAK3766653.1"/>
    </source>
</evidence>
<gene>
    <name evidence="2" type="ORF">RRG08_042431</name>
</gene>
<name>A0AAE0ZC98_9GAST</name>
<protein>
    <submittedName>
        <fullName evidence="2">Uncharacterized protein</fullName>
    </submittedName>
</protein>
<dbReference type="Proteomes" id="UP001283361">
    <property type="component" value="Unassembled WGS sequence"/>
</dbReference>
<comment type="caution">
    <text evidence="2">The sequence shown here is derived from an EMBL/GenBank/DDBJ whole genome shotgun (WGS) entry which is preliminary data.</text>
</comment>
<feature type="region of interest" description="Disordered" evidence="1">
    <location>
        <begin position="1"/>
        <end position="22"/>
    </location>
</feature>
<dbReference type="EMBL" id="JAWDGP010004208">
    <property type="protein sequence ID" value="KAK3766653.1"/>
    <property type="molecule type" value="Genomic_DNA"/>
</dbReference>
<feature type="compositionally biased region" description="Polar residues" evidence="1">
    <location>
        <begin position="1"/>
        <end position="11"/>
    </location>
</feature>
<keyword evidence="3" id="KW-1185">Reference proteome</keyword>
<organism evidence="2 3">
    <name type="scientific">Elysia crispata</name>
    <name type="common">lettuce slug</name>
    <dbReference type="NCBI Taxonomy" id="231223"/>
    <lineage>
        <taxon>Eukaryota</taxon>
        <taxon>Metazoa</taxon>
        <taxon>Spiralia</taxon>
        <taxon>Lophotrochozoa</taxon>
        <taxon>Mollusca</taxon>
        <taxon>Gastropoda</taxon>
        <taxon>Heterobranchia</taxon>
        <taxon>Euthyneura</taxon>
        <taxon>Panpulmonata</taxon>
        <taxon>Sacoglossa</taxon>
        <taxon>Placobranchoidea</taxon>
        <taxon>Plakobranchidae</taxon>
        <taxon>Elysia</taxon>
    </lineage>
</organism>
<dbReference type="AlphaFoldDB" id="A0AAE0ZC98"/>
<accession>A0AAE0ZC98</accession>
<evidence type="ECO:0000313" key="3">
    <source>
        <dbReference type="Proteomes" id="UP001283361"/>
    </source>
</evidence>
<proteinExistence type="predicted"/>
<reference evidence="2" key="1">
    <citation type="journal article" date="2023" name="G3 (Bethesda)">
        <title>A reference genome for the long-term kleptoplast-retaining sea slug Elysia crispata morphotype clarki.</title>
        <authorList>
            <person name="Eastman K.E."/>
            <person name="Pendleton A.L."/>
            <person name="Shaikh M.A."/>
            <person name="Suttiyut T."/>
            <person name="Ogas R."/>
            <person name="Tomko P."/>
            <person name="Gavelis G."/>
            <person name="Widhalm J.R."/>
            <person name="Wisecaver J.H."/>
        </authorList>
    </citation>
    <scope>NUCLEOTIDE SEQUENCE</scope>
    <source>
        <strain evidence="2">ECLA1</strain>
    </source>
</reference>